<evidence type="ECO:0000256" key="2">
    <source>
        <dbReference type="ARBA" id="ARBA00022614"/>
    </source>
</evidence>
<gene>
    <name evidence="12" type="ORF">AMEX_G23845</name>
</gene>
<feature type="chain" id="PRO_5035849376" description="Ig-like domain-containing protein" evidence="10">
    <location>
        <begin position="20"/>
        <end position="724"/>
    </location>
</feature>
<evidence type="ECO:0000259" key="11">
    <source>
        <dbReference type="PROSITE" id="PS50835"/>
    </source>
</evidence>
<dbReference type="EMBL" id="JAICCE010000021">
    <property type="protein sequence ID" value="KAG9262124.1"/>
    <property type="molecule type" value="Genomic_DNA"/>
</dbReference>
<accession>A0A8T2KSQ6</accession>
<dbReference type="FunFam" id="2.60.40.10:FF:000142">
    <property type="entry name" value="V-set domain-containing T-cell activation inhibitor 1"/>
    <property type="match status" value="2"/>
</dbReference>
<dbReference type="InterPro" id="IPR032675">
    <property type="entry name" value="LRR_dom_sf"/>
</dbReference>
<evidence type="ECO:0000256" key="10">
    <source>
        <dbReference type="SAM" id="SignalP"/>
    </source>
</evidence>
<dbReference type="InterPro" id="IPR001611">
    <property type="entry name" value="Leu-rich_rpt"/>
</dbReference>
<dbReference type="SMART" id="SM00406">
    <property type="entry name" value="IGv"/>
    <property type="match status" value="2"/>
</dbReference>
<comment type="subcellular location">
    <subcellularLocation>
        <location evidence="1">Membrane</location>
    </subcellularLocation>
</comment>
<dbReference type="SMART" id="SM00368">
    <property type="entry name" value="LRR_RI"/>
    <property type="match status" value="10"/>
</dbReference>
<dbReference type="InterPro" id="IPR013783">
    <property type="entry name" value="Ig-like_fold"/>
</dbReference>
<feature type="signal peptide" evidence="10">
    <location>
        <begin position="1"/>
        <end position="19"/>
    </location>
</feature>
<dbReference type="InterPro" id="IPR036179">
    <property type="entry name" value="Ig-like_dom_sf"/>
</dbReference>
<keyword evidence="5 9" id="KW-0472">Membrane</keyword>
<dbReference type="AlphaFoldDB" id="A0A8T2KSQ6"/>
<proteinExistence type="predicted"/>
<dbReference type="SUPFAM" id="SSF48726">
    <property type="entry name" value="Immunoglobulin"/>
    <property type="match status" value="2"/>
</dbReference>
<evidence type="ECO:0000256" key="9">
    <source>
        <dbReference type="SAM" id="Phobius"/>
    </source>
</evidence>
<comment type="caution">
    <text evidence="12">The sequence shown here is derived from an EMBL/GenBank/DDBJ whole genome shotgun (WGS) entry which is preliminary data.</text>
</comment>
<dbReference type="Gene3D" id="2.60.40.10">
    <property type="entry name" value="Immunoglobulins"/>
    <property type="match status" value="2"/>
</dbReference>
<dbReference type="Pfam" id="PF07686">
    <property type="entry name" value="V-set"/>
    <property type="match status" value="2"/>
</dbReference>
<dbReference type="PROSITE" id="PS51450">
    <property type="entry name" value="LRR"/>
    <property type="match status" value="1"/>
</dbReference>
<dbReference type="PROSITE" id="PS50835">
    <property type="entry name" value="IG_LIKE"/>
    <property type="match status" value="2"/>
</dbReference>
<evidence type="ECO:0000256" key="3">
    <source>
        <dbReference type="ARBA" id="ARBA00022729"/>
    </source>
</evidence>
<feature type="domain" description="Ig-like" evidence="11">
    <location>
        <begin position="144"/>
        <end position="248"/>
    </location>
</feature>
<evidence type="ECO:0000256" key="8">
    <source>
        <dbReference type="ARBA" id="ARBA00023319"/>
    </source>
</evidence>
<evidence type="ECO:0000313" key="13">
    <source>
        <dbReference type="Proteomes" id="UP000752171"/>
    </source>
</evidence>
<keyword evidence="8" id="KW-0393">Immunoglobulin domain</keyword>
<dbReference type="InterPro" id="IPR003599">
    <property type="entry name" value="Ig_sub"/>
</dbReference>
<evidence type="ECO:0000313" key="12">
    <source>
        <dbReference type="EMBL" id="KAG9262124.1"/>
    </source>
</evidence>
<protein>
    <recommendedName>
        <fullName evidence="11">Ig-like domain-containing protein</fullName>
    </recommendedName>
</protein>
<dbReference type="GO" id="GO:1903037">
    <property type="term" value="P:regulation of leukocyte cell-cell adhesion"/>
    <property type="evidence" value="ECO:0007669"/>
    <property type="project" value="UniProtKB-ARBA"/>
</dbReference>
<keyword evidence="3 10" id="KW-0732">Signal</keyword>
<dbReference type="Proteomes" id="UP000752171">
    <property type="component" value="Unassembled WGS sequence"/>
</dbReference>
<dbReference type="GO" id="GO:0050863">
    <property type="term" value="P:regulation of T cell activation"/>
    <property type="evidence" value="ECO:0007669"/>
    <property type="project" value="UniProtKB-ARBA"/>
</dbReference>
<dbReference type="InterPro" id="IPR013106">
    <property type="entry name" value="Ig_V-set"/>
</dbReference>
<organism evidence="12 13">
    <name type="scientific">Astyanax mexicanus</name>
    <name type="common">Blind cave fish</name>
    <name type="synonym">Astyanax fasciatus mexicanus</name>
    <dbReference type="NCBI Taxonomy" id="7994"/>
    <lineage>
        <taxon>Eukaryota</taxon>
        <taxon>Metazoa</taxon>
        <taxon>Chordata</taxon>
        <taxon>Craniata</taxon>
        <taxon>Vertebrata</taxon>
        <taxon>Euteleostomi</taxon>
        <taxon>Actinopterygii</taxon>
        <taxon>Neopterygii</taxon>
        <taxon>Teleostei</taxon>
        <taxon>Ostariophysi</taxon>
        <taxon>Characiformes</taxon>
        <taxon>Characoidei</taxon>
        <taxon>Acestrorhamphidae</taxon>
        <taxon>Acestrorhamphinae</taxon>
        <taxon>Astyanax</taxon>
    </lineage>
</organism>
<dbReference type="SUPFAM" id="SSF52047">
    <property type="entry name" value="RNI-like"/>
    <property type="match status" value="1"/>
</dbReference>
<name>A0A8T2KSQ6_ASTMX</name>
<dbReference type="InterPro" id="IPR007110">
    <property type="entry name" value="Ig-like_dom"/>
</dbReference>
<keyword evidence="4" id="KW-0677">Repeat</keyword>
<dbReference type="InterPro" id="IPR051261">
    <property type="entry name" value="NLR"/>
</dbReference>
<feature type="domain" description="Ig-like" evidence="11">
    <location>
        <begin position="21"/>
        <end position="130"/>
    </location>
</feature>
<keyword evidence="6" id="KW-1015">Disulfide bond</keyword>
<keyword evidence="7" id="KW-0325">Glycoprotein</keyword>
<evidence type="ECO:0000256" key="1">
    <source>
        <dbReference type="ARBA" id="ARBA00004370"/>
    </source>
</evidence>
<evidence type="ECO:0000256" key="6">
    <source>
        <dbReference type="ARBA" id="ARBA00023157"/>
    </source>
</evidence>
<feature type="transmembrane region" description="Helical" evidence="9">
    <location>
        <begin position="260"/>
        <end position="283"/>
    </location>
</feature>
<dbReference type="SMART" id="SM00409">
    <property type="entry name" value="IG"/>
    <property type="match status" value="2"/>
</dbReference>
<keyword evidence="9" id="KW-0812">Transmembrane</keyword>
<keyword evidence="2" id="KW-0433">Leucine-rich repeat</keyword>
<evidence type="ECO:0000256" key="4">
    <source>
        <dbReference type="ARBA" id="ARBA00022737"/>
    </source>
</evidence>
<reference evidence="12 13" key="1">
    <citation type="submission" date="2021-07" db="EMBL/GenBank/DDBJ databases">
        <authorList>
            <person name="Imarazene B."/>
            <person name="Zahm M."/>
            <person name="Klopp C."/>
            <person name="Cabau C."/>
            <person name="Beille S."/>
            <person name="Jouanno E."/>
            <person name="Castinel A."/>
            <person name="Lluch J."/>
            <person name="Gil L."/>
            <person name="Kuchtly C."/>
            <person name="Lopez Roques C."/>
            <person name="Donnadieu C."/>
            <person name="Parrinello H."/>
            <person name="Journot L."/>
            <person name="Du K."/>
            <person name="Schartl M."/>
            <person name="Retaux S."/>
            <person name="Guiguen Y."/>
        </authorList>
    </citation>
    <scope>NUCLEOTIDE SEQUENCE [LARGE SCALE GENOMIC DNA]</scope>
    <source>
        <strain evidence="12">Pach_M1</strain>
        <tissue evidence="12">Testis</tissue>
    </source>
</reference>
<dbReference type="PANTHER" id="PTHR24106">
    <property type="entry name" value="NACHT, LRR AND CARD DOMAINS-CONTAINING"/>
    <property type="match status" value="1"/>
</dbReference>
<dbReference type="Gene3D" id="3.80.10.10">
    <property type="entry name" value="Ribonuclease Inhibitor"/>
    <property type="match status" value="2"/>
</dbReference>
<sequence>MKILWMILLIFSSLLETTSEPFKVVGPNSPLVAETGEELVLPCSPQSSISAVDMTVKWIRPDRSDKLVHLYEGYEERNEKQIKSYRGRTSLFKEDLKNGNASLKLSALQPSDEGSYQCYIEYGQMYDDVTMYVEVKVKLKVVGPAVVALVAEAGEDLVLPCSLQPKISAEEMTVEWIRLHLKDQLVHRYEGYEDRNTEQIESYRGRTALFREDLKKGNTSLKLSSLKPSDEGDYQCYVESMPWSDNVNIHVKVKGKGFHAWKISIICISVFGVILTGLAAYILRDKYSDKDLSPKQCSAISYMRLQTENPRKEFVLKNFKTSEEGYRRLIPSITNCRKAEFAGCNLTVQSIKILGTVLKTENSSLKELDLSNSNLKDSGLELLSDGLKSPHCKVETLRFVGCNLTIQSIETLGAALKMNSSLKELDLSNNDLKDSGVELLSDVLKSSQLNILRLALCNLGKKTCDYLGTALLSESWPLKELDLSKNNLQDSGMEKLSAGLKSLNCELKTLRLASCNFTGKSCTFLKSALKSKISTLKELDLSRNDLQNSGVEELFTGLHDSQCKLETLRLALCNIGERFCEHLGSILNLGNTLIELDLSNNDLTDSGVEKLTAGLKSSHCKVQILRLSGCMITNTGCASLYSALRLNSSNLKELDLTYNHLEESGVKLLNARQEYPRCTPRVEYGGMIRIKPGLKKCKLAHTKLTLYPNPNTHCVCFQYTLITS</sequence>
<keyword evidence="9" id="KW-1133">Transmembrane helix</keyword>
<dbReference type="GO" id="GO:0016020">
    <property type="term" value="C:membrane"/>
    <property type="evidence" value="ECO:0007669"/>
    <property type="project" value="UniProtKB-SubCell"/>
</dbReference>
<evidence type="ECO:0000256" key="5">
    <source>
        <dbReference type="ARBA" id="ARBA00023136"/>
    </source>
</evidence>
<evidence type="ECO:0000256" key="7">
    <source>
        <dbReference type="ARBA" id="ARBA00023180"/>
    </source>
</evidence>
<dbReference type="Pfam" id="PF13516">
    <property type="entry name" value="LRR_6"/>
    <property type="match status" value="6"/>
</dbReference>